<evidence type="ECO:0000256" key="1">
    <source>
        <dbReference type="SAM" id="MobiDB-lite"/>
    </source>
</evidence>
<reference evidence="2 3" key="1">
    <citation type="journal article" date="2017" name="BMC Genomics">
        <title>Chromosome level assembly and secondary metabolite potential of the parasitic fungus Cordyceps militaris.</title>
        <authorList>
            <person name="Kramer G.J."/>
            <person name="Nodwell J.R."/>
        </authorList>
    </citation>
    <scope>NUCLEOTIDE SEQUENCE [LARGE SCALE GENOMIC DNA]</scope>
    <source>
        <strain evidence="2 3">ATCC 34164</strain>
    </source>
</reference>
<organism evidence="2 3">
    <name type="scientific">Cordyceps militaris</name>
    <name type="common">Caterpillar fungus</name>
    <name type="synonym">Clavaria militaris</name>
    <dbReference type="NCBI Taxonomy" id="73501"/>
    <lineage>
        <taxon>Eukaryota</taxon>
        <taxon>Fungi</taxon>
        <taxon>Dikarya</taxon>
        <taxon>Ascomycota</taxon>
        <taxon>Pezizomycotina</taxon>
        <taxon>Sordariomycetes</taxon>
        <taxon>Hypocreomycetidae</taxon>
        <taxon>Hypocreales</taxon>
        <taxon>Cordycipitaceae</taxon>
        <taxon>Cordyceps</taxon>
    </lineage>
</organism>
<proteinExistence type="predicted"/>
<dbReference type="OrthoDB" id="3016366at2759"/>
<dbReference type="VEuPathDB" id="FungiDB:CCM_08058"/>
<dbReference type="Proteomes" id="UP000323067">
    <property type="component" value="Chromosome vii"/>
</dbReference>
<name>A0A2H4SH39_CORMI</name>
<gene>
    <name evidence="2" type="ORF">A9K55_006972</name>
</gene>
<sequence length="273" mass="30125">MSAPADEASRTAQEQLRQLTAPHAEYPGRRIPPLHLDVNALYVVLSTQSAGNACHWVLYLHISPRRGWAFHITNLASPHWEYRCDEACDDMAASQTVVAAVKVAADLVPEMHDALRARLGRDARPVVRLEDTPRFGRLTCRTWLLQALYELDNEGYISVLPGYAVHDVAEEAASLAAANQSLLQDKRASLEALRREIDSACCALVLELCVPSSFSMNTLCAQMTKRNIKALDLAKHRNVLLQLVTTGHGARSAKQAGDKPQAQSRITKLSNQK</sequence>
<feature type="compositionally biased region" description="Polar residues" evidence="1">
    <location>
        <begin position="261"/>
        <end position="273"/>
    </location>
</feature>
<dbReference type="AlphaFoldDB" id="A0A2H4SH39"/>
<evidence type="ECO:0000313" key="3">
    <source>
        <dbReference type="Proteomes" id="UP000323067"/>
    </source>
</evidence>
<evidence type="ECO:0000313" key="2">
    <source>
        <dbReference type="EMBL" id="ATY62424.1"/>
    </source>
</evidence>
<dbReference type="EMBL" id="CP023324">
    <property type="protein sequence ID" value="ATY62424.1"/>
    <property type="molecule type" value="Genomic_DNA"/>
</dbReference>
<protein>
    <submittedName>
        <fullName evidence="2">Uncharacterized protein</fullName>
    </submittedName>
</protein>
<dbReference type="VEuPathDB" id="FungiDB:A9K55_006972"/>
<accession>A0A2H4SH39</accession>
<feature type="region of interest" description="Disordered" evidence="1">
    <location>
        <begin position="251"/>
        <end position="273"/>
    </location>
</feature>